<dbReference type="GO" id="GO:0000932">
    <property type="term" value="C:P-body"/>
    <property type="evidence" value="ECO:0007669"/>
    <property type="project" value="TreeGrafter"/>
</dbReference>
<dbReference type="Proteomes" id="UP000887540">
    <property type="component" value="Unplaced"/>
</dbReference>
<dbReference type="PANTHER" id="PTHR13162:SF8">
    <property type="entry name" value="CCR4-NOT TRANSCRIPTION COMPLEX SUBUNIT 1"/>
    <property type="match status" value="1"/>
</dbReference>
<feature type="domain" description="CCR4-NOT transcription complex subunit 1 CAF1-binding" evidence="3">
    <location>
        <begin position="1"/>
        <end position="212"/>
    </location>
</feature>
<dbReference type="Pfam" id="PF16415">
    <property type="entry name" value="CNOT1_CAF1_bind"/>
    <property type="match status" value="1"/>
</dbReference>
<feature type="region of interest" description="Disordered" evidence="2">
    <location>
        <begin position="249"/>
        <end position="271"/>
    </location>
</feature>
<dbReference type="GO" id="GO:0030015">
    <property type="term" value="C:CCR4-NOT core complex"/>
    <property type="evidence" value="ECO:0007669"/>
    <property type="project" value="InterPro"/>
</dbReference>
<accession>A0A914C395</accession>
<dbReference type="InterPro" id="IPR032191">
    <property type="entry name" value="CNOT1_CAF1_bind"/>
</dbReference>
<evidence type="ECO:0000256" key="2">
    <source>
        <dbReference type="SAM" id="MobiDB-lite"/>
    </source>
</evidence>
<dbReference type="InterPro" id="IPR040398">
    <property type="entry name" value="Not1"/>
</dbReference>
<dbReference type="PANTHER" id="PTHR13162">
    <property type="entry name" value="CCR4-NOT TRANSCRIPTION COMPLEX"/>
    <property type="match status" value="1"/>
</dbReference>
<keyword evidence="4" id="KW-1185">Reference proteome</keyword>
<evidence type="ECO:0000256" key="1">
    <source>
        <dbReference type="SAM" id="Coils"/>
    </source>
</evidence>
<dbReference type="GO" id="GO:0000288">
    <property type="term" value="P:nuclear-transcribed mRNA catabolic process, deadenylation-dependent decay"/>
    <property type="evidence" value="ECO:0007669"/>
    <property type="project" value="TreeGrafter"/>
</dbReference>
<reference evidence="5" key="1">
    <citation type="submission" date="2022-11" db="UniProtKB">
        <authorList>
            <consortium name="WormBaseParasite"/>
        </authorList>
    </citation>
    <scope>IDENTIFICATION</scope>
</reference>
<feature type="coiled-coil region" evidence="1">
    <location>
        <begin position="578"/>
        <end position="644"/>
    </location>
</feature>
<name>A0A914C395_9BILA</name>
<keyword evidence="1" id="KW-0175">Coiled coil</keyword>
<evidence type="ECO:0000259" key="3">
    <source>
        <dbReference type="Pfam" id="PF16415"/>
    </source>
</evidence>
<dbReference type="Gene3D" id="1.25.40.180">
    <property type="match status" value="1"/>
</dbReference>
<feature type="compositionally biased region" description="Low complexity" evidence="2">
    <location>
        <begin position="251"/>
        <end position="270"/>
    </location>
</feature>
<protein>
    <submittedName>
        <fullName evidence="5">CCR4-NOT transcription complex subunit 1 CAF1-binding domain-containing protein</fullName>
    </submittedName>
</protein>
<dbReference type="WBParaSite" id="ACRNAN_Path_192.g679.t1">
    <property type="protein sequence ID" value="ACRNAN_Path_192.g679.t1"/>
    <property type="gene ID" value="ACRNAN_Path_192.g679"/>
</dbReference>
<dbReference type="AlphaFoldDB" id="A0A914C395"/>
<organism evidence="4 5">
    <name type="scientific">Acrobeloides nanus</name>
    <dbReference type="NCBI Taxonomy" id="290746"/>
    <lineage>
        <taxon>Eukaryota</taxon>
        <taxon>Metazoa</taxon>
        <taxon>Ecdysozoa</taxon>
        <taxon>Nematoda</taxon>
        <taxon>Chromadorea</taxon>
        <taxon>Rhabditida</taxon>
        <taxon>Tylenchina</taxon>
        <taxon>Cephalobomorpha</taxon>
        <taxon>Cephaloboidea</taxon>
        <taxon>Cephalobidae</taxon>
        <taxon>Acrobeloides</taxon>
    </lineage>
</organism>
<sequence length="701" mass="79867">MFLFNNLSRENLYQYGAEIKKLIDKHGVAFTHSFAQHLVMHRVALEANPHLLYSRLLQAINVENLDNLILTETFCNIKILLRSDKSHLTMLCGDLQLLKNLGQWLGQITIARERPILSKDLDLKHLLMEAYYKGVQELLYVIPFVANVISSCAVSKLFPPSCAWIHNIIQVLTEIYFQSDLHPNLKFEIGALFKALRIDLNSIEITGILQDRLLQRLIEFDYVLSHPDIGQHHYSHLMQRFNCESTVHNPGRVSRTSTSKTGSGSVCSGKARNASEFSSSMPCYSDSCIVQNSLTSGPSLLTDEMALNEIELLTSTIKAMINLDKRSEKKKIEEPDPPPMKIHFLDPIHIQHSSINSHSQTNISSKLLQKTYTNPNQLSDSQTIQHSPSRHQPMVIPEPLSNPVSVKALEVSNLYHSKKFELEIPYPYTFEHPYSTKQLEIFYISETLWAGGFPWAVFCEYDRSGHFSSPTFVAGIRSMKARDGSGWKCRISEANLYILSPFRSTSVPDIKMFFKGQTFKSSSRVSGDPSYMRRFVPIEFGNLPPYVQNGKLKIELCIQMDWRESRGMSAFGNLGVKSPTISVNNDQLKQKLRELEEKFAIKNDEITAIKSAHSLELEHLKMELNEEQRHNSRIQIRNELLETKIGKLLVDQHENSNSAHFQSQRLTAACVVPQKLAEKQPIEEPIIEQVKNIANLQHCHT</sequence>
<proteinExistence type="predicted"/>
<dbReference type="GO" id="GO:0017148">
    <property type="term" value="P:negative regulation of translation"/>
    <property type="evidence" value="ECO:0007669"/>
    <property type="project" value="InterPro"/>
</dbReference>
<dbReference type="GO" id="GO:0060090">
    <property type="term" value="F:molecular adaptor activity"/>
    <property type="evidence" value="ECO:0007669"/>
    <property type="project" value="TreeGrafter"/>
</dbReference>
<evidence type="ECO:0000313" key="5">
    <source>
        <dbReference type="WBParaSite" id="ACRNAN_Path_192.g679.t1"/>
    </source>
</evidence>
<evidence type="ECO:0000313" key="4">
    <source>
        <dbReference type="Proteomes" id="UP000887540"/>
    </source>
</evidence>